<evidence type="ECO:0000256" key="1">
    <source>
        <dbReference type="SAM" id="Phobius"/>
    </source>
</evidence>
<dbReference type="EMBL" id="JBHSIV010000002">
    <property type="protein sequence ID" value="MFC5060966.1"/>
    <property type="molecule type" value="Genomic_DNA"/>
</dbReference>
<sequence>MTPATVDPPVTTITLPWLGTIRMSRPELAFVGGVAALGVLGFLEWPVALVLGAGHVLASDRSRPDVRETGEAMEEVG</sequence>
<keyword evidence="1" id="KW-0812">Transmembrane</keyword>
<proteinExistence type="predicted"/>
<evidence type="ECO:0000313" key="3">
    <source>
        <dbReference type="Proteomes" id="UP001595947"/>
    </source>
</evidence>
<comment type="caution">
    <text evidence="2">The sequence shown here is derived from an EMBL/GenBank/DDBJ whole genome shotgun (WGS) entry which is preliminary data.</text>
</comment>
<dbReference type="Proteomes" id="UP001595947">
    <property type="component" value="Unassembled WGS sequence"/>
</dbReference>
<keyword evidence="1" id="KW-1133">Transmembrane helix</keyword>
<gene>
    <name evidence="2" type="ORF">ACFPBZ_02015</name>
</gene>
<evidence type="ECO:0000313" key="2">
    <source>
        <dbReference type="EMBL" id="MFC5060966.1"/>
    </source>
</evidence>
<reference evidence="3" key="1">
    <citation type="journal article" date="2019" name="Int. J. Syst. Evol. Microbiol.">
        <title>The Global Catalogue of Microorganisms (GCM) 10K type strain sequencing project: providing services to taxonomists for standard genome sequencing and annotation.</title>
        <authorList>
            <consortium name="The Broad Institute Genomics Platform"/>
            <consortium name="The Broad Institute Genome Sequencing Center for Infectious Disease"/>
            <person name="Wu L."/>
            <person name="Ma J."/>
        </authorList>
    </citation>
    <scope>NUCLEOTIDE SEQUENCE [LARGE SCALE GENOMIC DNA]</scope>
    <source>
        <strain evidence="3">CGMCC 4.7093</strain>
    </source>
</reference>
<keyword evidence="1" id="KW-0472">Membrane</keyword>
<protein>
    <submittedName>
        <fullName evidence="2">Uncharacterized protein</fullName>
    </submittedName>
</protein>
<organism evidence="2 3">
    <name type="scientific">Actinomycetospora atypica</name>
    <dbReference type="NCBI Taxonomy" id="1290095"/>
    <lineage>
        <taxon>Bacteria</taxon>
        <taxon>Bacillati</taxon>
        <taxon>Actinomycetota</taxon>
        <taxon>Actinomycetes</taxon>
        <taxon>Pseudonocardiales</taxon>
        <taxon>Pseudonocardiaceae</taxon>
        <taxon>Actinomycetospora</taxon>
    </lineage>
</organism>
<feature type="transmembrane region" description="Helical" evidence="1">
    <location>
        <begin position="28"/>
        <end position="53"/>
    </location>
</feature>
<keyword evidence="3" id="KW-1185">Reference proteome</keyword>
<accession>A0ABV9YGI7</accession>
<name>A0ABV9YGI7_9PSEU</name>
<dbReference type="RefSeq" id="WP_378034323.1">
    <property type="nucleotide sequence ID" value="NZ_JBHSIV010000002.1"/>
</dbReference>